<gene>
    <name evidence="2" type="ORF">NEF87_004321</name>
</gene>
<dbReference type="SUPFAM" id="SSF51735">
    <property type="entry name" value="NAD(P)-binding Rossmann-fold domains"/>
    <property type="match status" value="1"/>
</dbReference>
<accession>A0ABY6HXE6</accession>
<dbReference type="PANTHER" id="PTHR10491">
    <property type="entry name" value="DTDP-4-DEHYDRORHAMNOSE REDUCTASE"/>
    <property type="match status" value="1"/>
</dbReference>
<dbReference type="InterPro" id="IPR029903">
    <property type="entry name" value="RmlD-like-bd"/>
</dbReference>
<feature type="domain" description="RmlD-like substrate binding" evidence="1">
    <location>
        <begin position="3"/>
        <end position="276"/>
    </location>
</feature>
<keyword evidence="3" id="KW-1185">Reference proteome</keyword>
<organism evidence="2 3">
    <name type="scientific">Candidatus Lokiarchaeum ossiferum</name>
    <dbReference type="NCBI Taxonomy" id="2951803"/>
    <lineage>
        <taxon>Archaea</taxon>
        <taxon>Promethearchaeati</taxon>
        <taxon>Promethearchaeota</taxon>
        <taxon>Promethearchaeia</taxon>
        <taxon>Promethearchaeales</taxon>
        <taxon>Promethearchaeaceae</taxon>
        <taxon>Candidatus Lokiarchaeum</taxon>
    </lineage>
</organism>
<dbReference type="PANTHER" id="PTHR10491:SF4">
    <property type="entry name" value="METHIONINE ADENOSYLTRANSFERASE 2 SUBUNIT BETA"/>
    <property type="match status" value="1"/>
</dbReference>
<dbReference type="InterPro" id="IPR036291">
    <property type="entry name" value="NAD(P)-bd_dom_sf"/>
</dbReference>
<dbReference type="Gene3D" id="3.40.50.720">
    <property type="entry name" value="NAD(P)-binding Rossmann-like Domain"/>
    <property type="match status" value="1"/>
</dbReference>
<dbReference type="EMBL" id="CP104013">
    <property type="protein sequence ID" value="UYP48036.1"/>
    <property type="molecule type" value="Genomic_DNA"/>
</dbReference>
<evidence type="ECO:0000313" key="3">
    <source>
        <dbReference type="Proteomes" id="UP001208689"/>
    </source>
</evidence>
<protein>
    <recommendedName>
        <fullName evidence="1">RmlD-like substrate binding domain-containing protein</fullName>
    </recommendedName>
</protein>
<proteinExistence type="predicted"/>
<dbReference type="Pfam" id="PF04321">
    <property type="entry name" value="RmlD_sub_bind"/>
    <property type="match status" value="1"/>
</dbReference>
<dbReference type="CDD" id="cd05254">
    <property type="entry name" value="dTDP_HR_like_SDR_e"/>
    <property type="match status" value="1"/>
</dbReference>
<evidence type="ECO:0000313" key="2">
    <source>
        <dbReference type="EMBL" id="UYP48036.1"/>
    </source>
</evidence>
<evidence type="ECO:0000259" key="1">
    <source>
        <dbReference type="Pfam" id="PF04321"/>
    </source>
</evidence>
<dbReference type="InterPro" id="IPR005913">
    <property type="entry name" value="dTDP_dehydrorham_reduct"/>
</dbReference>
<dbReference type="Proteomes" id="UP001208689">
    <property type="component" value="Chromosome"/>
</dbReference>
<reference evidence="2" key="1">
    <citation type="submission" date="2022-09" db="EMBL/GenBank/DDBJ databases">
        <title>Actin cytoskeleton and complex cell architecture in an #Asgard archaeon.</title>
        <authorList>
            <person name="Ponce Toledo R.I."/>
            <person name="Schleper C."/>
            <person name="Rodrigues Oliveira T."/>
            <person name="Wollweber F."/>
            <person name="Xu J."/>
            <person name="Rittmann S."/>
            <person name="Klingl A."/>
            <person name="Pilhofer M."/>
        </authorList>
    </citation>
    <scope>NUCLEOTIDE SEQUENCE</scope>
    <source>
        <strain evidence="2">B-35</strain>
    </source>
</reference>
<name>A0ABY6HXE6_9ARCH</name>
<sequence>MEKILVIGANGFLGGKLLPIFENKYDVYAADITISEIDEKFHPIQLDITNAEQVKTVFNRLKPNLTILTAAMTNVDACEDFPEKANLINAIGPLNVANAIKENKGRLIHISTDFIFDGKRGNYTEEEEPNPLGVYGESKLRGEKNVLESGVTALICRTSVLYGWPAANQRDNFFSWAYKQFHNGKHIKIIKGQITTPTLVDDLVKFLYDVSEFKTTEIYHTTGPEAISRYDFVTKLVNIFKFSPDLLEPVDFFKQNAPRPDNSSLNTQKIQQTNYHRFRGIEVSFQHLKQINHQ</sequence>